<dbReference type="EMBL" id="CP023693">
    <property type="protein sequence ID" value="QEV31167.1"/>
    <property type="molecule type" value="Genomic_DNA"/>
</dbReference>
<comment type="subcellular location">
    <subcellularLocation>
        <location evidence="1">Cell septum</location>
    </subcellularLocation>
</comment>
<reference evidence="7 8" key="1">
    <citation type="submission" date="2017-09" db="EMBL/GenBank/DDBJ databases">
        <authorList>
            <person name="Lee N."/>
            <person name="Cho B.-K."/>
        </authorList>
    </citation>
    <scope>NUCLEOTIDE SEQUENCE [LARGE SCALE GENOMIC DNA]</scope>
    <source>
        <strain evidence="7 8">ATCC 19740</strain>
    </source>
</reference>
<keyword evidence="5" id="KW-0717">Septation</keyword>
<protein>
    <submittedName>
        <fullName evidence="7">SsgA family sporulation/cell division regulator</fullName>
    </submittedName>
</protein>
<evidence type="ECO:0000256" key="6">
    <source>
        <dbReference type="ARBA" id="ARBA00023306"/>
    </source>
</evidence>
<keyword evidence="3" id="KW-0132">Cell division</keyword>
<evidence type="ECO:0000256" key="5">
    <source>
        <dbReference type="ARBA" id="ARBA00023210"/>
    </source>
</evidence>
<dbReference type="Gene3D" id="2.30.31.20">
    <property type="entry name" value="Sporulation-specific cell division protein SsgB"/>
    <property type="match status" value="1"/>
</dbReference>
<evidence type="ECO:0000256" key="2">
    <source>
        <dbReference type="ARBA" id="ARBA00009323"/>
    </source>
</evidence>
<evidence type="ECO:0000256" key="3">
    <source>
        <dbReference type="ARBA" id="ARBA00022618"/>
    </source>
</evidence>
<name>A0ABX6BA10_9ACTN</name>
<dbReference type="Pfam" id="PF04686">
    <property type="entry name" value="SsgA"/>
    <property type="match status" value="1"/>
</dbReference>
<evidence type="ECO:0000313" key="7">
    <source>
        <dbReference type="EMBL" id="QEV31167.1"/>
    </source>
</evidence>
<keyword evidence="6" id="KW-0131">Cell cycle</keyword>
<comment type="similarity">
    <text evidence="2">Belongs to the SsgA family.</text>
</comment>
<keyword evidence="8" id="KW-1185">Reference proteome</keyword>
<dbReference type="InterPro" id="IPR038658">
    <property type="entry name" value="SsgB_sf"/>
</dbReference>
<evidence type="ECO:0000313" key="8">
    <source>
        <dbReference type="Proteomes" id="UP000326029"/>
    </source>
</evidence>
<dbReference type="InterPro" id="IPR006776">
    <property type="entry name" value="SsgB"/>
</dbReference>
<gene>
    <name evidence="7" type="ORF">CP977_02440</name>
</gene>
<organism evidence="7 8">
    <name type="scientific">Streptomyces cinereoruber</name>
    <dbReference type="NCBI Taxonomy" id="67260"/>
    <lineage>
        <taxon>Bacteria</taxon>
        <taxon>Bacillati</taxon>
        <taxon>Actinomycetota</taxon>
        <taxon>Actinomycetes</taxon>
        <taxon>Kitasatosporales</taxon>
        <taxon>Streptomycetaceae</taxon>
        <taxon>Streptomyces</taxon>
    </lineage>
</organism>
<dbReference type="Proteomes" id="UP000326029">
    <property type="component" value="Chromosome"/>
</dbReference>
<proteinExistence type="inferred from homology"/>
<sequence length="148" mass="16238">MASEVGAPVSRPSSPVPPACREIKWRTTAFLITDSCRVPLEATVRYRSRSPFVIALTLHTPTGDTVWHLDRDMFLAGTEKPVGIGEVRISPAPYDRLVLRLGDPAHAALISLGRGPALRWLNTTYTVVPAGTESSHIDWRPLLDVLTD</sequence>
<accession>A0ABX6BA10</accession>
<evidence type="ECO:0000256" key="1">
    <source>
        <dbReference type="ARBA" id="ARBA00004431"/>
    </source>
</evidence>
<keyword evidence="4" id="KW-0749">Sporulation</keyword>
<evidence type="ECO:0000256" key="4">
    <source>
        <dbReference type="ARBA" id="ARBA00022969"/>
    </source>
</evidence>